<comment type="caution">
    <text evidence="2">The sequence shown here is derived from an EMBL/GenBank/DDBJ whole genome shotgun (WGS) entry which is preliminary data.</text>
</comment>
<evidence type="ECO:0000256" key="1">
    <source>
        <dbReference type="SAM" id="Phobius"/>
    </source>
</evidence>
<dbReference type="RefSeq" id="WP_378959402.1">
    <property type="nucleotide sequence ID" value="NZ_JBHRXC010000016.1"/>
</dbReference>
<evidence type="ECO:0000313" key="3">
    <source>
        <dbReference type="Proteomes" id="UP001595792"/>
    </source>
</evidence>
<keyword evidence="1" id="KW-0472">Membrane</keyword>
<keyword evidence="3" id="KW-1185">Reference proteome</keyword>
<feature type="transmembrane region" description="Helical" evidence="1">
    <location>
        <begin position="6"/>
        <end position="23"/>
    </location>
</feature>
<dbReference type="InterPro" id="IPR021326">
    <property type="entry name" value="DUF2931"/>
</dbReference>
<evidence type="ECO:0000313" key="2">
    <source>
        <dbReference type="EMBL" id="MFC4196073.1"/>
    </source>
</evidence>
<gene>
    <name evidence="2" type="ORF">ACFOUY_05145</name>
</gene>
<organism evidence="2 3">
    <name type="scientific">Pedobacter jamesrossensis</name>
    <dbReference type="NCBI Taxonomy" id="1908238"/>
    <lineage>
        <taxon>Bacteria</taxon>
        <taxon>Pseudomonadati</taxon>
        <taxon>Bacteroidota</taxon>
        <taxon>Sphingobacteriia</taxon>
        <taxon>Sphingobacteriales</taxon>
        <taxon>Sphingobacteriaceae</taxon>
        <taxon>Pedobacter</taxon>
    </lineage>
</organism>
<proteinExistence type="predicted"/>
<sequence>MKLNKLNKYYIGLAIVLLVTTIYRKIAYKGWERYNYAIGITTPSTYPMHVVNAYFLLPNDDFEGANIESTNNFTTTWGVDYGTTNHASSQRLPTQLVIKYFSYRDKNFYADTLNLPQKQMLAAFKSTEKNKQFLMLSQYAGPKKGLSFVIGLANNGNVIIWLRGIYFEKELLKVKLKAVEPQADDLYYEKTLSKKEYFKYAFENLSDSLKTVYKNGFDANANYIDTPSRYIEKNRELWEYQQKNGFIDFKK</sequence>
<dbReference type="Pfam" id="PF11153">
    <property type="entry name" value="DUF2931"/>
    <property type="match status" value="1"/>
</dbReference>
<dbReference type="EMBL" id="JBHSBY010000030">
    <property type="protein sequence ID" value="MFC4196073.1"/>
    <property type="molecule type" value="Genomic_DNA"/>
</dbReference>
<dbReference type="Proteomes" id="UP001595792">
    <property type="component" value="Unassembled WGS sequence"/>
</dbReference>
<accession>A0ABV8NJD5</accession>
<name>A0ABV8NJD5_9SPHI</name>
<keyword evidence="1" id="KW-0812">Transmembrane</keyword>
<reference evidence="3" key="1">
    <citation type="journal article" date="2019" name="Int. J. Syst. Evol. Microbiol.">
        <title>The Global Catalogue of Microorganisms (GCM) 10K type strain sequencing project: providing services to taxonomists for standard genome sequencing and annotation.</title>
        <authorList>
            <consortium name="The Broad Institute Genomics Platform"/>
            <consortium name="The Broad Institute Genome Sequencing Center for Infectious Disease"/>
            <person name="Wu L."/>
            <person name="Ma J."/>
        </authorList>
    </citation>
    <scope>NUCLEOTIDE SEQUENCE [LARGE SCALE GENOMIC DNA]</scope>
    <source>
        <strain evidence="3">CCM 8689</strain>
    </source>
</reference>
<keyword evidence="1" id="KW-1133">Transmembrane helix</keyword>
<protein>
    <submittedName>
        <fullName evidence="2">DUF2931 family protein</fullName>
    </submittedName>
</protein>